<dbReference type="RefSeq" id="WP_144069154.1">
    <property type="nucleotide sequence ID" value="NZ_CP041636.1"/>
</dbReference>
<name>A0A516H319_9PROT</name>
<evidence type="ECO:0000313" key="8">
    <source>
        <dbReference type="EMBL" id="QDO98173.1"/>
    </source>
</evidence>
<dbReference type="PANTHER" id="PTHR32322:SF2">
    <property type="entry name" value="EAMA DOMAIN-CONTAINING PROTEIN"/>
    <property type="match status" value="1"/>
</dbReference>
<evidence type="ECO:0000256" key="3">
    <source>
        <dbReference type="ARBA" id="ARBA00022692"/>
    </source>
</evidence>
<dbReference type="InterPro" id="IPR000620">
    <property type="entry name" value="EamA_dom"/>
</dbReference>
<dbReference type="SUPFAM" id="SSF103481">
    <property type="entry name" value="Multidrug resistance efflux transporter EmrE"/>
    <property type="match status" value="2"/>
</dbReference>
<evidence type="ECO:0000259" key="7">
    <source>
        <dbReference type="Pfam" id="PF00892"/>
    </source>
</evidence>
<evidence type="ECO:0000256" key="2">
    <source>
        <dbReference type="ARBA" id="ARBA00007362"/>
    </source>
</evidence>
<feature type="transmembrane region" description="Helical" evidence="6">
    <location>
        <begin position="114"/>
        <end position="132"/>
    </location>
</feature>
<protein>
    <submittedName>
        <fullName evidence="8">DMT family transporter</fullName>
    </submittedName>
</protein>
<dbReference type="OrthoDB" id="7158585at2"/>
<dbReference type="EMBL" id="CP041636">
    <property type="protein sequence ID" value="QDO98173.1"/>
    <property type="molecule type" value="Genomic_DNA"/>
</dbReference>
<comment type="subcellular location">
    <subcellularLocation>
        <location evidence="1">Membrane</location>
        <topology evidence="1">Multi-pass membrane protein</topology>
    </subcellularLocation>
</comment>
<feature type="transmembrane region" description="Helical" evidence="6">
    <location>
        <begin position="32"/>
        <end position="53"/>
    </location>
</feature>
<keyword evidence="9" id="KW-1185">Reference proteome</keyword>
<evidence type="ECO:0000256" key="6">
    <source>
        <dbReference type="SAM" id="Phobius"/>
    </source>
</evidence>
<evidence type="ECO:0000256" key="1">
    <source>
        <dbReference type="ARBA" id="ARBA00004141"/>
    </source>
</evidence>
<feature type="domain" description="EamA" evidence="7">
    <location>
        <begin position="7"/>
        <end position="131"/>
    </location>
</feature>
<keyword evidence="4 6" id="KW-1133">Transmembrane helix</keyword>
<feature type="transmembrane region" description="Helical" evidence="6">
    <location>
        <begin position="138"/>
        <end position="160"/>
    </location>
</feature>
<feature type="transmembrane region" description="Helical" evidence="6">
    <location>
        <begin position="60"/>
        <end position="80"/>
    </location>
</feature>
<evidence type="ECO:0000256" key="5">
    <source>
        <dbReference type="ARBA" id="ARBA00023136"/>
    </source>
</evidence>
<comment type="similarity">
    <text evidence="2">Belongs to the EamA transporter family.</text>
</comment>
<reference evidence="8 9" key="1">
    <citation type="submission" date="2019-07" db="EMBL/GenBank/DDBJ databases">
        <title>Genome sequencing for Ferrovibrio sp. K5.</title>
        <authorList>
            <person name="Park S.-J."/>
        </authorList>
    </citation>
    <scope>NUCLEOTIDE SEQUENCE [LARGE SCALE GENOMIC DNA]</scope>
    <source>
        <strain evidence="8 9">K5</strain>
    </source>
</reference>
<dbReference type="GO" id="GO:0016020">
    <property type="term" value="C:membrane"/>
    <property type="evidence" value="ECO:0007669"/>
    <property type="project" value="UniProtKB-SubCell"/>
</dbReference>
<dbReference type="Proteomes" id="UP000317496">
    <property type="component" value="Chromosome"/>
</dbReference>
<proteinExistence type="inferred from homology"/>
<organism evidence="8 9">
    <name type="scientific">Ferrovibrio terrae</name>
    <dbReference type="NCBI Taxonomy" id="2594003"/>
    <lineage>
        <taxon>Bacteria</taxon>
        <taxon>Pseudomonadati</taxon>
        <taxon>Pseudomonadota</taxon>
        <taxon>Alphaproteobacteria</taxon>
        <taxon>Rhodospirillales</taxon>
        <taxon>Rhodospirillaceae</taxon>
        <taxon>Ferrovibrio</taxon>
    </lineage>
</organism>
<keyword evidence="5 6" id="KW-0472">Membrane</keyword>
<sequence length="304" mass="33085">MKPQHLSLMLLICAIWGYNFVASKIAVSHFPPVFFTGLRFLGLALIMLPWLRWQKGQMQLVLWAALMMGTLHFALMFNGIALADDVAVVAVVVQLGVPIATLLAWAFLDEKVRWRRGAGIMLAFLGTMVISFDPKVFGYKGAIIFCLLSVFAMSIGQILIRRIRDVNTLSMQAWVGMISGPSLLLLSYVAESGQAASLQNAEWQHWGVLLYAILGVSLLGHGGAYFLLRRYPVSIVNPGFTLAPLLGILSGIYFLDEQLSNRVIIGSAMTLLGVLIVTLRESKAAEAAGRPPVAVPVSDKAAGE</sequence>
<dbReference type="PANTHER" id="PTHR32322">
    <property type="entry name" value="INNER MEMBRANE TRANSPORTER"/>
    <property type="match status" value="1"/>
</dbReference>
<dbReference type="Gene3D" id="1.10.3730.20">
    <property type="match status" value="1"/>
</dbReference>
<evidence type="ECO:0000256" key="4">
    <source>
        <dbReference type="ARBA" id="ARBA00022989"/>
    </source>
</evidence>
<keyword evidence="3 6" id="KW-0812">Transmembrane</keyword>
<feature type="transmembrane region" description="Helical" evidence="6">
    <location>
        <begin position="209"/>
        <end position="228"/>
    </location>
</feature>
<accession>A0A516H319</accession>
<dbReference type="KEGG" id="fer:FNB15_13230"/>
<gene>
    <name evidence="8" type="ORF">FNB15_13230</name>
</gene>
<feature type="transmembrane region" description="Helical" evidence="6">
    <location>
        <begin position="172"/>
        <end position="189"/>
    </location>
</feature>
<evidence type="ECO:0000313" key="9">
    <source>
        <dbReference type="Proteomes" id="UP000317496"/>
    </source>
</evidence>
<feature type="transmembrane region" description="Helical" evidence="6">
    <location>
        <begin position="235"/>
        <end position="255"/>
    </location>
</feature>
<dbReference type="InterPro" id="IPR037185">
    <property type="entry name" value="EmrE-like"/>
</dbReference>
<dbReference type="AlphaFoldDB" id="A0A516H319"/>
<feature type="domain" description="EamA" evidence="7">
    <location>
        <begin position="142"/>
        <end position="278"/>
    </location>
</feature>
<feature type="transmembrane region" description="Helical" evidence="6">
    <location>
        <begin position="86"/>
        <end position="107"/>
    </location>
</feature>
<dbReference type="Pfam" id="PF00892">
    <property type="entry name" value="EamA"/>
    <property type="match status" value="2"/>
</dbReference>
<feature type="transmembrane region" description="Helical" evidence="6">
    <location>
        <begin position="261"/>
        <end position="279"/>
    </location>
</feature>
<dbReference type="InterPro" id="IPR050638">
    <property type="entry name" value="AA-Vitamin_Transporters"/>
</dbReference>